<dbReference type="InterPro" id="IPR011005">
    <property type="entry name" value="Dihydropteroate_synth-like_sf"/>
</dbReference>
<comment type="similarity">
    <text evidence="7">Belongs to the IspG family.</text>
</comment>
<evidence type="ECO:0000313" key="11">
    <source>
        <dbReference type="Proteomes" id="UP000178659"/>
    </source>
</evidence>
<dbReference type="AlphaFoldDB" id="A0A1G1VF87"/>
<feature type="binding site" evidence="7">
    <location>
        <position position="303"/>
    </location>
    <ligand>
        <name>[4Fe-4S] cluster</name>
        <dbReference type="ChEBI" id="CHEBI:49883"/>
    </ligand>
</feature>
<evidence type="ECO:0000256" key="1">
    <source>
        <dbReference type="ARBA" id="ARBA00022485"/>
    </source>
</evidence>
<dbReference type="InterPro" id="IPR004588">
    <property type="entry name" value="IspG_bac-typ"/>
</dbReference>
<dbReference type="EC" id="1.17.7.3" evidence="7"/>
<feature type="domain" description="IspG C-terminal" evidence="9">
    <location>
        <begin position="299"/>
        <end position="386"/>
    </location>
</feature>
<evidence type="ECO:0000259" key="9">
    <source>
        <dbReference type="Pfam" id="PF26540"/>
    </source>
</evidence>
<dbReference type="SUPFAM" id="SSF56014">
    <property type="entry name" value="Nitrite and sulphite reductase 4Fe-4S domain-like"/>
    <property type="match status" value="1"/>
</dbReference>
<comment type="cofactor">
    <cofactor evidence="7">
        <name>[4Fe-4S] cluster</name>
        <dbReference type="ChEBI" id="CHEBI:49883"/>
    </cofactor>
    <text evidence="7">Binds 1 [4Fe-4S] cluster.</text>
</comment>
<keyword evidence="1 7" id="KW-0004">4Fe-4S</keyword>
<comment type="pathway">
    <text evidence="7">Isoprenoid biosynthesis; isopentenyl diphosphate biosynthesis via DXP pathway; isopentenyl diphosphate from 1-deoxy-D-xylulose 5-phosphate: step 5/6.</text>
</comment>
<keyword evidence="4 7" id="KW-0408">Iron</keyword>
<sequence length="395" mass="43596">MQSRIMVDFPRFKTRPVKVRDLVIGGDNPVVVQTMCTEHTENVSGVVDQIISLHKEGAELVRVTVPSLKDANHVIEIKKQLKKKYQDVPLVADIHHFGSNIAIKTASVVDKIRINPGLFVFKKPTGRTAEYSKTEIDQELEEIEKSLLPVLKVCKEHGTALRVGVNHGSLSERLKVMCGDTPEGMVESAIEYLKVCERNDFRELVISLKASTVKVMIAANRLMVKRMKEEKMNYPLHLGVTEAGAGQYGRVKGVVGIGTLLAEGIGDTIRVSLSEDPINELSVCYDLLQSLGLRRTKMELIGCPTCGRTRYDLPPMLAKVEGEMGHLKNLSVAVMGCIVNGPGEMNDADYGMMGQGLKTVAIFRGKELVKSNVAQDMAVQALKELIMSDGKWIER</sequence>
<dbReference type="InterPro" id="IPR058578">
    <property type="entry name" value="IspG_TIM"/>
</dbReference>
<keyword evidence="5 7" id="KW-0411">Iron-sulfur</keyword>
<dbReference type="EMBL" id="MHCC01000006">
    <property type="protein sequence ID" value="OGY13946.1"/>
    <property type="molecule type" value="Genomic_DNA"/>
</dbReference>
<dbReference type="NCBIfam" id="NF001540">
    <property type="entry name" value="PRK00366.1"/>
    <property type="match status" value="1"/>
</dbReference>
<dbReference type="NCBIfam" id="TIGR00612">
    <property type="entry name" value="ispG_gcpE"/>
    <property type="match status" value="1"/>
</dbReference>
<evidence type="ECO:0000256" key="3">
    <source>
        <dbReference type="ARBA" id="ARBA00023002"/>
    </source>
</evidence>
<keyword evidence="6 7" id="KW-0414">Isoprene biosynthesis</keyword>
<feature type="domain" description="IspG TIM-barrel" evidence="8">
    <location>
        <begin position="14"/>
        <end position="285"/>
    </location>
</feature>
<dbReference type="GO" id="GO:0016114">
    <property type="term" value="P:terpenoid biosynthetic process"/>
    <property type="evidence" value="ECO:0007669"/>
    <property type="project" value="InterPro"/>
</dbReference>
<organism evidence="10 11">
    <name type="scientific">Candidatus Blackburnbacteria bacterium RIFCSPLOWO2_01_FULL_40_20</name>
    <dbReference type="NCBI Taxonomy" id="1797519"/>
    <lineage>
        <taxon>Bacteria</taxon>
        <taxon>Candidatus Blackburniibacteriota</taxon>
    </lineage>
</organism>
<dbReference type="Gene3D" id="3.20.20.20">
    <property type="entry name" value="Dihydropteroate synthase-like"/>
    <property type="match status" value="1"/>
</dbReference>
<dbReference type="Pfam" id="PF04551">
    <property type="entry name" value="GcpE"/>
    <property type="match status" value="1"/>
</dbReference>
<comment type="function">
    <text evidence="7">Converts 2C-methyl-D-erythritol 2,4-cyclodiphosphate (ME-2,4cPP) into 1-hydroxy-2-methyl-2-(E)-butenyl 4-diphosphate.</text>
</comment>
<evidence type="ECO:0000256" key="4">
    <source>
        <dbReference type="ARBA" id="ARBA00023004"/>
    </source>
</evidence>
<comment type="caution">
    <text evidence="10">The sequence shown here is derived from an EMBL/GenBank/DDBJ whole genome shotgun (WGS) entry which is preliminary data.</text>
</comment>
<dbReference type="GO" id="GO:0046429">
    <property type="term" value="F:4-hydroxy-3-methylbut-2-en-1-yl diphosphate synthase activity (ferredoxin)"/>
    <property type="evidence" value="ECO:0007669"/>
    <property type="project" value="UniProtKB-UniRule"/>
</dbReference>
<dbReference type="InterPro" id="IPR045854">
    <property type="entry name" value="NO2/SO3_Rdtase_4Fe4S_sf"/>
</dbReference>
<evidence type="ECO:0000256" key="7">
    <source>
        <dbReference type="HAMAP-Rule" id="MF_00159"/>
    </source>
</evidence>
<dbReference type="HAMAP" id="MF_00159">
    <property type="entry name" value="IspG"/>
    <property type="match status" value="1"/>
</dbReference>
<evidence type="ECO:0000259" key="8">
    <source>
        <dbReference type="Pfam" id="PF04551"/>
    </source>
</evidence>
<feature type="binding site" evidence="7">
    <location>
        <position position="337"/>
    </location>
    <ligand>
        <name>[4Fe-4S] cluster</name>
        <dbReference type="ChEBI" id="CHEBI:49883"/>
    </ligand>
</feature>
<dbReference type="GO" id="GO:0005506">
    <property type="term" value="F:iron ion binding"/>
    <property type="evidence" value="ECO:0007669"/>
    <property type="project" value="InterPro"/>
</dbReference>
<dbReference type="Gene3D" id="3.30.413.10">
    <property type="entry name" value="Sulfite Reductase Hemoprotein, domain 1"/>
    <property type="match status" value="1"/>
</dbReference>
<dbReference type="GO" id="GO:0019288">
    <property type="term" value="P:isopentenyl diphosphate biosynthetic process, methylerythritol 4-phosphate pathway"/>
    <property type="evidence" value="ECO:0007669"/>
    <property type="project" value="UniProtKB-UniRule"/>
</dbReference>
<feature type="binding site" evidence="7">
    <location>
        <position position="306"/>
    </location>
    <ligand>
        <name>[4Fe-4S] cluster</name>
        <dbReference type="ChEBI" id="CHEBI:49883"/>
    </ligand>
</feature>
<dbReference type="InterPro" id="IPR058579">
    <property type="entry name" value="IspG_C"/>
</dbReference>
<feature type="binding site" evidence="7">
    <location>
        <position position="344"/>
    </location>
    <ligand>
        <name>[4Fe-4S] cluster</name>
        <dbReference type="ChEBI" id="CHEBI:49883"/>
    </ligand>
</feature>
<name>A0A1G1VF87_9BACT</name>
<dbReference type="GO" id="GO:0141197">
    <property type="term" value="F:4-hydroxy-3-methylbut-2-enyl-diphosphate synthase activity (flavodoxin)"/>
    <property type="evidence" value="ECO:0007669"/>
    <property type="project" value="UniProtKB-EC"/>
</dbReference>
<accession>A0A1G1VF87</accession>
<evidence type="ECO:0000256" key="6">
    <source>
        <dbReference type="ARBA" id="ARBA00023229"/>
    </source>
</evidence>
<dbReference type="Pfam" id="PF26540">
    <property type="entry name" value="GcpE_C"/>
    <property type="match status" value="1"/>
</dbReference>
<dbReference type="UniPathway" id="UPA00056">
    <property type="reaction ID" value="UER00096"/>
</dbReference>
<gene>
    <name evidence="7" type="primary">ispG</name>
    <name evidence="10" type="ORF">A3A77_04080</name>
</gene>
<proteinExistence type="inferred from homology"/>
<evidence type="ECO:0000313" key="10">
    <source>
        <dbReference type="EMBL" id="OGY13946.1"/>
    </source>
</evidence>
<reference evidence="10 11" key="1">
    <citation type="journal article" date="2016" name="Nat. Commun.">
        <title>Thousands of microbial genomes shed light on interconnected biogeochemical processes in an aquifer system.</title>
        <authorList>
            <person name="Anantharaman K."/>
            <person name="Brown C.T."/>
            <person name="Hug L.A."/>
            <person name="Sharon I."/>
            <person name="Castelle C.J."/>
            <person name="Probst A.J."/>
            <person name="Thomas B.C."/>
            <person name="Singh A."/>
            <person name="Wilkins M.J."/>
            <person name="Karaoz U."/>
            <person name="Brodie E.L."/>
            <person name="Williams K.H."/>
            <person name="Hubbard S.S."/>
            <person name="Banfield J.F."/>
        </authorList>
    </citation>
    <scope>NUCLEOTIDE SEQUENCE [LARGE SCALE GENOMIC DNA]</scope>
</reference>
<dbReference type="Proteomes" id="UP000178659">
    <property type="component" value="Unassembled WGS sequence"/>
</dbReference>
<protein>
    <recommendedName>
        <fullName evidence="7">4-hydroxy-3-methylbut-2-en-1-yl diphosphate synthase (flavodoxin)</fullName>
        <ecNumber evidence="7">1.17.7.3</ecNumber>
    </recommendedName>
    <alternativeName>
        <fullName evidence="7">1-hydroxy-2-methyl-2-(E)-butenyl 4-diphosphate synthase</fullName>
    </alternativeName>
</protein>
<comment type="catalytic activity">
    <reaction evidence="7">
        <text>(2E)-4-hydroxy-3-methylbut-2-enyl diphosphate + oxidized [flavodoxin] + H2O + 2 H(+) = 2-C-methyl-D-erythritol 2,4-cyclic diphosphate + reduced [flavodoxin]</text>
        <dbReference type="Rhea" id="RHEA:43604"/>
        <dbReference type="Rhea" id="RHEA-COMP:10622"/>
        <dbReference type="Rhea" id="RHEA-COMP:10623"/>
        <dbReference type="ChEBI" id="CHEBI:15377"/>
        <dbReference type="ChEBI" id="CHEBI:15378"/>
        <dbReference type="ChEBI" id="CHEBI:57618"/>
        <dbReference type="ChEBI" id="CHEBI:58210"/>
        <dbReference type="ChEBI" id="CHEBI:58483"/>
        <dbReference type="ChEBI" id="CHEBI:128753"/>
        <dbReference type="EC" id="1.17.7.3"/>
    </reaction>
</comment>
<dbReference type="PANTHER" id="PTHR30454:SF0">
    <property type="entry name" value="4-HYDROXY-3-METHYLBUT-2-EN-1-YL DIPHOSPHATE SYNTHASE (FERREDOXIN), CHLOROPLASTIC"/>
    <property type="match status" value="1"/>
</dbReference>
<evidence type="ECO:0000256" key="2">
    <source>
        <dbReference type="ARBA" id="ARBA00022723"/>
    </source>
</evidence>
<dbReference type="PIRSF" id="PIRSF004640">
    <property type="entry name" value="IspG"/>
    <property type="match status" value="1"/>
</dbReference>
<keyword evidence="3 7" id="KW-0560">Oxidoreductase</keyword>
<dbReference type="GO" id="GO:0051539">
    <property type="term" value="F:4 iron, 4 sulfur cluster binding"/>
    <property type="evidence" value="ECO:0007669"/>
    <property type="project" value="UniProtKB-UniRule"/>
</dbReference>
<dbReference type="PANTHER" id="PTHR30454">
    <property type="entry name" value="4-HYDROXY-3-METHYLBUT-2-EN-1-YL DIPHOSPHATE SYNTHASE"/>
    <property type="match status" value="1"/>
</dbReference>
<evidence type="ECO:0000256" key="5">
    <source>
        <dbReference type="ARBA" id="ARBA00023014"/>
    </source>
</evidence>
<keyword evidence="2 7" id="KW-0479">Metal-binding</keyword>
<dbReference type="InterPro" id="IPR016425">
    <property type="entry name" value="IspG_bac"/>
</dbReference>